<keyword evidence="1" id="KW-1133">Transmembrane helix</keyword>
<keyword evidence="1" id="KW-0472">Membrane</keyword>
<dbReference type="OrthoDB" id="1654752at2"/>
<accession>A0A2I1JZ26</accession>
<sequence>MEQFFIFSEHTLAPLVIHMLELIGIFLIAMGSLRAFWRLLCSGFNFSDRSTQIMLGESLAMALEFKLGAEIIKSVIVRDLSELIILGFVVVLRIVLTFVIHWELKQMDEDNYHDTIAEEQQNAAAFKEKI</sequence>
<evidence type="ECO:0000313" key="2">
    <source>
        <dbReference type="EMBL" id="PKY88654.1"/>
    </source>
</evidence>
<evidence type="ECO:0000256" key="1">
    <source>
        <dbReference type="SAM" id="Phobius"/>
    </source>
</evidence>
<dbReference type="RefSeq" id="WP_006702122.1">
    <property type="nucleotide sequence ID" value="NZ_PKHE01000011.1"/>
</dbReference>
<proteinExistence type="predicted"/>
<dbReference type="InterPro" id="IPR012427">
    <property type="entry name" value="DUF1622"/>
</dbReference>
<organism evidence="2 3">
    <name type="scientific">Falseniella ignava</name>
    <dbReference type="NCBI Taxonomy" id="137730"/>
    <lineage>
        <taxon>Bacteria</taxon>
        <taxon>Bacillati</taxon>
        <taxon>Bacillota</taxon>
        <taxon>Bacilli</taxon>
        <taxon>Lactobacillales</taxon>
        <taxon>Aerococcaceae</taxon>
        <taxon>Falseniella</taxon>
    </lineage>
</organism>
<dbReference type="EMBL" id="PKHE01000011">
    <property type="protein sequence ID" value="PKY88654.1"/>
    <property type="molecule type" value="Genomic_DNA"/>
</dbReference>
<comment type="caution">
    <text evidence="2">The sequence shown here is derived from an EMBL/GenBank/DDBJ whole genome shotgun (WGS) entry which is preliminary data.</text>
</comment>
<gene>
    <name evidence="2" type="ORF">CYJ57_04910</name>
</gene>
<feature type="transmembrane region" description="Helical" evidence="1">
    <location>
        <begin position="12"/>
        <end position="37"/>
    </location>
</feature>
<protein>
    <submittedName>
        <fullName evidence="2">DUF1622 domain-containing protein</fullName>
    </submittedName>
</protein>
<dbReference type="Pfam" id="PF07784">
    <property type="entry name" value="DUF1622"/>
    <property type="match status" value="1"/>
</dbReference>
<name>A0A2I1JZ26_9LACT</name>
<evidence type="ECO:0000313" key="3">
    <source>
        <dbReference type="Proteomes" id="UP000234384"/>
    </source>
</evidence>
<feature type="transmembrane region" description="Helical" evidence="1">
    <location>
        <begin position="83"/>
        <end position="102"/>
    </location>
</feature>
<dbReference type="AlphaFoldDB" id="A0A2I1JZ26"/>
<dbReference type="PANTHER" id="PTHR38468:SF1">
    <property type="entry name" value="SLL0939 PROTEIN"/>
    <property type="match status" value="1"/>
</dbReference>
<keyword evidence="1" id="KW-0812">Transmembrane</keyword>
<dbReference type="Proteomes" id="UP000234384">
    <property type="component" value="Unassembled WGS sequence"/>
</dbReference>
<reference evidence="2 3" key="1">
    <citation type="submission" date="2017-12" db="EMBL/GenBank/DDBJ databases">
        <title>Phylogenetic diversity of female urinary microbiome.</title>
        <authorList>
            <person name="Thomas-White K."/>
            <person name="Wolfe A.J."/>
        </authorList>
    </citation>
    <scope>NUCLEOTIDE SEQUENCE [LARGE SCALE GENOMIC DNA]</scope>
    <source>
        <strain evidence="2 3">UMB0898</strain>
    </source>
</reference>
<dbReference type="PANTHER" id="PTHR38468">
    <property type="entry name" value="SLL0939 PROTEIN"/>
    <property type="match status" value="1"/>
</dbReference>